<dbReference type="AlphaFoldDB" id="A0A0E9RXW0"/>
<accession>A0A0E9RXW0</accession>
<protein>
    <submittedName>
        <fullName evidence="1">Uncharacterized protein</fullName>
    </submittedName>
</protein>
<sequence>MAKCKQKCLRHLRIFLFFVIPIGNAKLSKLLCNYCNSMLQ</sequence>
<dbReference type="EMBL" id="GBXM01075347">
    <property type="protein sequence ID" value="JAH33230.1"/>
    <property type="molecule type" value="Transcribed_RNA"/>
</dbReference>
<reference evidence="1" key="1">
    <citation type="submission" date="2014-11" db="EMBL/GenBank/DDBJ databases">
        <authorList>
            <person name="Amaro Gonzalez C."/>
        </authorList>
    </citation>
    <scope>NUCLEOTIDE SEQUENCE</scope>
</reference>
<evidence type="ECO:0000313" key="1">
    <source>
        <dbReference type="EMBL" id="JAH33230.1"/>
    </source>
</evidence>
<reference evidence="1" key="2">
    <citation type="journal article" date="2015" name="Fish Shellfish Immunol.">
        <title>Early steps in the European eel (Anguilla anguilla)-Vibrio vulnificus interaction in the gills: Role of the RtxA13 toxin.</title>
        <authorList>
            <person name="Callol A."/>
            <person name="Pajuelo D."/>
            <person name="Ebbesson L."/>
            <person name="Teles M."/>
            <person name="MacKenzie S."/>
            <person name="Amaro C."/>
        </authorList>
    </citation>
    <scope>NUCLEOTIDE SEQUENCE</scope>
</reference>
<organism evidence="1">
    <name type="scientific">Anguilla anguilla</name>
    <name type="common">European freshwater eel</name>
    <name type="synonym">Muraena anguilla</name>
    <dbReference type="NCBI Taxonomy" id="7936"/>
    <lineage>
        <taxon>Eukaryota</taxon>
        <taxon>Metazoa</taxon>
        <taxon>Chordata</taxon>
        <taxon>Craniata</taxon>
        <taxon>Vertebrata</taxon>
        <taxon>Euteleostomi</taxon>
        <taxon>Actinopterygii</taxon>
        <taxon>Neopterygii</taxon>
        <taxon>Teleostei</taxon>
        <taxon>Anguilliformes</taxon>
        <taxon>Anguillidae</taxon>
        <taxon>Anguilla</taxon>
    </lineage>
</organism>
<name>A0A0E9RXW0_ANGAN</name>
<proteinExistence type="predicted"/>